<feature type="region of interest" description="Disordered" evidence="1">
    <location>
        <begin position="1244"/>
        <end position="1264"/>
    </location>
</feature>
<evidence type="ECO:0000259" key="2">
    <source>
        <dbReference type="Pfam" id="PF26278"/>
    </source>
</evidence>
<feature type="region of interest" description="Disordered" evidence="1">
    <location>
        <begin position="1"/>
        <end position="70"/>
    </location>
</feature>
<proteinExistence type="predicted"/>
<evidence type="ECO:0000256" key="1">
    <source>
        <dbReference type="SAM" id="MobiDB-lite"/>
    </source>
</evidence>
<feature type="compositionally biased region" description="Polar residues" evidence="1">
    <location>
        <begin position="1"/>
        <end position="35"/>
    </location>
</feature>
<feature type="domain" description="PH" evidence="2">
    <location>
        <begin position="79"/>
        <end position="187"/>
    </location>
</feature>
<reference evidence="3" key="1">
    <citation type="submission" date="2021-01" db="EMBL/GenBank/DDBJ databases">
        <authorList>
            <person name="Corre E."/>
            <person name="Pelletier E."/>
            <person name="Niang G."/>
            <person name="Scheremetjew M."/>
            <person name="Finn R."/>
            <person name="Kale V."/>
            <person name="Holt S."/>
            <person name="Cochrane G."/>
            <person name="Meng A."/>
            <person name="Brown T."/>
            <person name="Cohen L."/>
        </authorList>
    </citation>
    <scope>NUCLEOTIDE SEQUENCE</scope>
    <source>
        <strain evidence="3">WS</strain>
    </source>
</reference>
<sequence length="1321" mass="152586">MTNISSVASGTATSSRNSLSDSMASTPVAASQSNVGPAHERSFSHTFGASQAETATSDHSRSHSSTETIDFSKKLRTPRFSGRSEVEESLELDVFTKIGRGQVHVLAAVRVNQFTFNNMRSVKKERTIAVARDFVGSYGLFIVEGGSTAKLTIRKKYSSAVESYSLMQPFEVRELESLKNTVKFEMQLGEDVLTLATSTQLKDKLQDAMIYAVQANLNLPKVERATMRLATWDFLRSYHATTVDRSRLMGFIVEELITDSRKLHPYNGSNAKEELLRQYKLRLRFMDDRDVALEKISRVAKDKKLRSHFQNALVLLRIAVELPSHTKRVDLEKDLQTLLQWASKQKVNQKLINIPELSEELKALFQAQRAWKGRGYMTEKDFKNFALENSHSSAKYQKIRKRMRDSFAHKNIDPGVYVGVVLICDEEILQDNKENLPIRRLDRVYVNNLQNITPSHPHFEWMLNLGMHPCATAKALMASYYNHPSIPLIRKSFLEVLYSVRQEFNCDVGILHDKAIQLQGTNSVLFLMTRTLEDKNMVTIPQGCSWTNLHEFEHKQYQKYDNIDLIMRMEKLDESYHGIRWLRNAIQHEYNMHHPILDGFYVAYLKIFVAEDGNYVLVCNSQRNMIPHELVSRSQPSTQEWASIRSFFTDREQFIPSKYAVSAESPEHICKIFAQKFTRAFLRLKQSVNAEMDESSWYHIDPISIDEREQRKLCIFVDFATTMDLSEEDRGKFLWRKESVFENLNNLTYNTNAHKMWRDAMLSLESRDIAYNMTLESTDEIAKRLDSPYSVDVAELEKQWMCMQWIVQLEDWKTNHKENPEFATQIAEHMKSMRRFIISEAQKGQDGNWKNVATKMRAIDKHEIRTKDKANPVQPIKNPLFDEDFQREEDERWANIVPEHFTTSIDNLEDVRNSATLMREPTGEEVCSTLVEQLVETSLVECIDRSDFTQVKDVLMEMVDMIEMTETLVDTVNLTTTKEQVSEILFDNRQKYKEHLHNKFRNMVAGMEGEPEEITDGDKLELSYDPIIRSMVRCFKTTISQSTKLLQVINSAQESVELLEEVKSFEKSLQTEDKFLSSIPPAPRTVPVMSSNLDDITEDILEEFADFRPRPTQDARELHQNMQEFEVRLKNAQTPGSRRKRKQLLSTNKVVLGKNLQRKLANVHEDVSNYIIYKKVRTPKKARVSLLEQSEQNPNMRDFIEYRKVSNGPKRDVSLDFRASLDAASALQAANANFSLAAAAERLARSRQHQNEPRPRPSVSLKSSYVPEPQHSFVQNLHLQGELNSFAPEVLGDDYERARIEALVREKLRQQRFGLDRSLAQ</sequence>
<dbReference type="InterPro" id="IPR059094">
    <property type="entry name" value="PH_36_euk"/>
</dbReference>
<organism evidence="3">
    <name type="scientific">Percolomonas cosmopolitus</name>
    <dbReference type="NCBI Taxonomy" id="63605"/>
    <lineage>
        <taxon>Eukaryota</taxon>
        <taxon>Discoba</taxon>
        <taxon>Heterolobosea</taxon>
        <taxon>Tetramitia</taxon>
        <taxon>Eutetramitia</taxon>
        <taxon>Percolomonadidae</taxon>
        <taxon>Percolomonas</taxon>
    </lineage>
</organism>
<name>A0A7S1KRK0_9EUKA</name>
<protein>
    <recommendedName>
        <fullName evidence="2">PH domain-containing protein</fullName>
    </recommendedName>
</protein>
<accession>A0A7S1KRK0</accession>
<dbReference type="Pfam" id="PF26278">
    <property type="entry name" value="PH_36"/>
    <property type="match status" value="1"/>
</dbReference>
<evidence type="ECO:0000313" key="3">
    <source>
        <dbReference type="EMBL" id="CAD9082493.1"/>
    </source>
</evidence>
<dbReference type="EMBL" id="HBGD01006859">
    <property type="protein sequence ID" value="CAD9082493.1"/>
    <property type="molecule type" value="Transcribed_RNA"/>
</dbReference>
<feature type="compositionally biased region" description="Polar residues" evidence="1">
    <location>
        <begin position="44"/>
        <end position="55"/>
    </location>
</feature>
<gene>
    <name evidence="3" type="ORF">PCOS0759_LOCUS5733</name>
</gene>